<organism evidence="2 3">
    <name type="scientific">Oryza sativa subsp. japonica</name>
    <name type="common">Rice</name>
    <dbReference type="NCBI Taxonomy" id="39947"/>
    <lineage>
        <taxon>Eukaryota</taxon>
        <taxon>Viridiplantae</taxon>
        <taxon>Streptophyta</taxon>
        <taxon>Embryophyta</taxon>
        <taxon>Tracheophyta</taxon>
        <taxon>Spermatophyta</taxon>
        <taxon>Magnoliopsida</taxon>
        <taxon>Liliopsida</taxon>
        <taxon>Poales</taxon>
        <taxon>Poaceae</taxon>
        <taxon>BOP clade</taxon>
        <taxon>Oryzoideae</taxon>
        <taxon>Oryzeae</taxon>
        <taxon>Oryzinae</taxon>
        <taxon>Oryza</taxon>
        <taxon>Oryza sativa</taxon>
    </lineage>
</organism>
<reference evidence="3" key="2">
    <citation type="journal article" date="2008" name="Nucleic Acids Res.">
        <title>The rice annotation project database (RAP-DB): 2008 update.</title>
        <authorList>
            <consortium name="The rice annotation project (RAP)"/>
        </authorList>
    </citation>
    <scope>GENOME REANNOTATION</scope>
    <source>
        <strain evidence="3">cv. Nipponbare</strain>
    </source>
</reference>
<dbReference type="AlphaFoldDB" id="Q75LU6"/>
<dbReference type="Proteomes" id="UP000000763">
    <property type="component" value="Chromosome 3"/>
</dbReference>
<dbReference type="PANTHER" id="PTHR31515:SF2">
    <property type="entry name" value="TRANSMEMBRANE PROTEIN"/>
    <property type="match status" value="1"/>
</dbReference>
<feature type="domain" description="DUF7906" evidence="1">
    <location>
        <begin position="86"/>
        <end position="135"/>
    </location>
</feature>
<dbReference type="Pfam" id="PF25483">
    <property type="entry name" value="DUF7906"/>
    <property type="match status" value="1"/>
</dbReference>
<sequence>MVGVRVSTTPAISGLYHWRPLRLASLCTSDCNIEKGVNRRPLYESHPLSSFSWTTTDNMDMVLHGKKDELHDIFESALKSSDLKGLHAECLTDMWIGRDRFAFIDLSAGPFAWGPAVGGDGVRTELSLPNVAKTIGAVADLVLFIKISVTYRWNPRKLDLYKSKVSAAKRKRNIEYTLSDSSAMAVNTTVDLWFEQCTFTAWDGGRAEGFLSMGNEAELLKLNNALEFGIQ</sequence>
<dbReference type="EMBL" id="AC091302">
    <property type="protein sequence ID" value="AAR00632.1"/>
    <property type="molecule type" value="Genomic_DNA"/>
</dbReference>
<dbReference type="InterPro" id="IPR057228">
    <property type="entry name" value="DUF7906"/>
</dbReference>
<accession>Q75LU6</accession>
<reference evidence="3" key="1">
    <citation type="journal article" date="2005" name="Nature">
        <title>The map-based sequence of the rice genome.</title>
        <authorList>
            <consortium name="International rice genome sequencing project (IRGSP)"/>
            <person name="Matsumoto T."/>
            <person name="Wu J."/>
            <person name="Kanamori H."/>
            <person name="Katayose Y."/>
            <person name="Fujisawa M."/>
            <person name="Namiki N."/>
            <person name="Mizuno H."/>
            <person name="Yamamoto K."/>
            <person name="Antonio B.A."/>
            <person name="Baba T."/>
            <person name="Sakata K."/>
            <person name="Nagamura Y."/>
            <person name="Aoki H."/>
            <person name="Arikawa K."/>
            <person name="Arita K."/>
            <person name="Bito T."/>
            <person name="Chiden Y."/>
            <person name="Fujitsuka N."/>
            <person name="Fukunaka R."/>
            <person name="Hamada M."/>
            <person name="Harada C."/>
            <person name="Hayashi A."/>
            <person name="Hijishita S."/>
            <person name="Honda M."/>
            <person name="Hosokawa S."/>
            <person name="Ichikawa Y."/>
            <person name="Idonuma A."/>
            <person name="Iijima M."/>
            <person name="Ikeda M."/>
            <person name="Ikeno M."/>
            <person name="Ito K."/>
            <person name="Ito S."/>
            <person name="Ito T."/>
            <person name="Ito Y."/>
            <person name="Ito Y."/>
            <person name="Iwabuchi A."/>
            <person name="Kamiya K."/>
            <person name="Karasawa W."/>
            <person name="Kurita K."/>
            <person name="Katagiri S."/>
            <person name="Kikuta A."/>
            <person name="Kobayashi H."/>
            <person name="Kobayashi N."/>
            <person name="Machita K."/>
            <person name="Maehara T."/>
            <person name="Masukawa M."/>
            <person name="Mizubayashi T."/>
            <person name="Mukai Y."/>
            <person name="Nagasaki H."/>
            <person name="Nagata Y."/>
            <person name="Naito S."/>
            <person name="Nakashima M."/>
            <person name="Nakama Y."/>
            <person name="Nakamichi Y."/>
            <person name="Nakamura M."/>
            <person name="Meguro A."/>
            <person name="Negishi M."/>
            <person name="Ohta I."/>
            <person name="Ohta T."/>
            <person name="Okamoto M."/>
            <person name="Ono N."/>
            <person name="Saji S."/>
            <person name="Sakaguchi M."/>
            <person name="Sakai K."/>
            <person name="Shibata M."/>
            <person name="Shimokawa T."/>
            <person name="Song J."/>
            <person name="Takazaki Y."/>
            <person name="Terasawa K."/>
            <person name="Tsugane M."/>
            <person name="Tsuji K."/>
            <person name="Ueda S."/>
            <person name="Waki K."/>
            <person name="Yamagata H."/>
            <person name="Yamamoto M."/>
            <person name="Yamamoto S."/>
            <person name="Yamane H."/>
            <person name="Yoshiki S."/>
            <person name="Yoshihara R."/>
            <person name="Yukawa K."/>
            <person name="Zhong H."/>
            <person name="Yano M."/>
            <person name="Yuan Q."/>
            <person name="Ouyang S."/>
            <person name="Liu J."/>
            <person name="Jones K.M."/>
            <person name="Gansberger K."/>
            <person name="Moffat K."/>
            <person name="Hill J."/>
            <person name="Bera J."/>
            <person name="Fadrosh D."/>
            <person name="Jin S."/>
            <person name="Johri S."/>
            <person name="Kim M."/>
            <person name="Overton L."/>
            <person name="Reardon M."/>
            <person name="Tsitrin T."/>
            <person name="Vuong H."/>
            <person name="Weaver B."/>
            <person name="Ciecko A."/>
            <person name="Tallon L."/>
            <person name="Jackson J."/>
            <person name="Pai G."/>
            <person name="Aken S.V."/>
            <person name="Utterback T."/>
            <person name="Reidmuller S."/>
            <person name="Feldblyum T."/>
            <person name="Hsiao J."/>
            <person name="Zismann V."/>
            <person name="Iobst S."/>
            <person name="de Vazeille A.R."/>
            <person name="Buell C.R."/>
            <person name="Ying K."/>
            <person name="Li Y."/>
            <person name="Lu T."/>
            <person name="Huang Y."/>
            <person name="Zhao Q."/>
            <person name="Feng Q."/>
            <person name="Zhang L."/>
            <person name="Zhu J."/>
            <person name="Weng Q."/>
            <person name="Mu J."/>
            <person name="Lu Y."/>
            <person name="Fan D."/>
            <person name="Liu Y."/>
            <person name="Guan J."/>
            <person name="Zhang Y."/>
            <person name="Yu S."/>
            <person name="Liu X."/>
            <person name="Zhang Y."/>
            <person name="Hong G."/>
            <person name="Han B."/>
            <person name="Choisne N."/>
            <person name="Demange N."/>
            <person name="Orjeda G."/>
            <person name="Samain S."/>
            <person name="Cattolico L."/>
            <person name="Pelletier E."/>
            <person name="Couloux A."/>
            <person name="Segurens B."/>
            <person name="Wincker P."/>
            <person name="D'Hont A."/>
            <person name="Scarpelli C."/>
            <person name="Weissenbach J."/>
            <person name="Salanoubat M."/>
            <person name="Quetier F."/>
            <person name="Yu Y."/>
            <person name="Kim H.R."/>
            <person name="Rambo T."/>
            <person name="Currie J."/>
            <person name="Collura K."/>
            <person name="Luo M."/>
            <person name="Yang T."/>
            <person name="Ammiraju J.S.S."/>
            <person name="Engler F."/>
            <person name="Soderlund C."/>
            <person name="Wing R.A."/>
            <person name="Palmer L.E."/>
            <person name="de la Bastide M."/>
            <person name="Spiegel L."/>
            <person name="Nascimento L."/>
            <person name="Zutavern T."/>
            <person name="O'Shaughnessy A."/>
            <person name="Dike S."/>
            <person name="Dedhia N."/>
            <person name="Preston R."/>
            <person name="Balija V."/>
            <person name="McCombie W.R."/>
            <person name="Chow T."/>
            <person name="Chen H."/>
            <person name="Chung M."/>
            <person name="Chen C."/>
            <person name="Shaw J."/>
            <person name="Wu H."/>
            <person name="Hsiao K."/>
            <person name="Chao Y."/>
            <person name="Chu M."/>
            <person name="Cheng C."/>
            <person name="Hour A."/>
            <person name="Lee P."/>
            <person name="Lin S."/>
            <person name="Lin Y."/>
            <person name="Liou J."/>
            <person name="Liu S."/>
            <person name="Hsing Y."/>
            <person name="Raghuvanshi S."/>
            <person name="Mohanty A."/>
            <person name="Bharti A.K."/>
            <person name="Gaur A."/>
            <person name="Gupta V."/>
            <person name="Kumar D."/>
            <person name="Ravi V."/>
            <person name="Vij S."/>
            <person name="Kapur A."/>
            <person name="Khurana P."/>
            <person name="Khurana P."/>
            <person name="Khurana J.P."/>
            <person name="Tyagi A.K."/>
            <person name="Gaikwad K."/>
            <person name="Singh A."/>
            <person name="Dalal V."/>
            <person name="Srivastava S."/>
            <person name="Dixit A."/>
            <person name="Pal A.K."/>
            <person name="Ghazi I.A."/>
            <person name="Yadav M."/>
            <person name="Pandit A."/>
            <person name="Bhargava A."/>
            <person name="Sureshbabu K."/>
            <person name="Batra K."/>
            <person name="Sharma T.R."/>
            <person name="Mohapatra T."/>
            <person name="Singh N.K."/>
            <person name="Messing J."/>
            <person name="Nelson A.B."/>
            <person name="Fuks G."/>
            <person name="Kavchok S."/>
            <person name="Keizer G."/>
            <person name="Linton E."/>
            <person name="Llaca V."/>
            <person name="Song R."/>
            <person name="Tanyolac B."/>
            <person name="Young S."/>
            <person name="Ho-Il K."/>
            <person name="Hahn J.H."/>
            <person name="Sangsakoo G."/>
            <person name="Vanavichit A."/>
            <person name="de Mattos Luiz.A.T."/>
            <person name="Zimmer P.D."/>
            <person name="Malone G."/>
            <person name="Dellagostin O."/>
            <person name="de Oliveira A.C."/>
            <person name="Bevan M."/>
            <person name="Bancroft I."/>
            <person name="Minx P."/>
            <person name="Cordum H."/>
            <person name="Wilson R."/>
            <person name="Cheng Z."/>
            <person name="Jin W."/>
            <person name="Jiang J."/>
            <person name="Leong S.A."/>
            <person name="Iwama H."/>
            <person name="Gojobori T."/>
            <person name="Itoh T."/>
            <person name="Niimura Y."/>
            <person name="Fujii Y."/>
            <person name="Habara T."/>
            <person name="Sakai H."/>
            <person name="Sato Y."/>
            <person name="Wilson G."/>
            <person name="Kumar K."/>
            <person name="McCouch S."/>
            <person name="Juretic N."/>
            <person name="Hoen D."/>
            <person name="Wright S."/>
            <person name="Bruskiewich R."/>
            <person name="Bureau T."/>
            <person name="Miyao A."/>
            <person name="Hirochika H."/>
            <person name="Nishikawa T."/>
            <person name="Kadowaki K."/>
            <person name="Sugiura M."/>
            <person name="Burr B."/>
            <person name="Sasaki T."/>
        </authorList>
    </citation>
    <scope>NUCLEOTIDE SEQUENCE [LARGE SCALE GENOMIC DNA]</scope>
    <source>
        <strain evidence="3">cv. Nipponbare</strain>
    </source>
</reference>
<evidence type="ECO:0000313" key="3">
    <source>
        <dbReference type="Proteomes" id="UP000000763"/>
    </source>
</evidence>
<evidence type="ECO:0000259" key="1">
    <source>
        <dbReference type="Pfam" id="PF25483"/>
    </source>
</evidence>
<protein>
    <recommendedName>
        <fullName evidence="1">DUF7906 domain-containing protein</fullName>
    </recommendedName>
</protein>
<dbReference type="PANTHER" id="PTHR31515">
    <property type="entry name" value="TRANSMEMBRANE PROTEIN-RELATED"/>
    <property type="match status" value="1"/>
</dbReference>
<gene>
    <name evidence="2" type="primary">OSJNBb0015I21.2</name>
</gene>
<evidence type="ECO:0000313" key="2">
    <source>
        <dbReference type="EMBL" id="AAR00632.1"/>
    </source>
</evidence>
<proteinExistence type="predicted"/>
<name>Q75LU6_ORYSJ</name>